<dbReference type="InterPro" id="IPR036291">
    <property type="entry name" value="NAD(P)-bd_dom_sf"/>
</dbReference>
<dbReference type="PANTHER" id="PTHR43574">
    <property type="entry name" value="EPIMERASE-RELATED"/>
    <property type="match status" value="1"/>
</dbReference>
<evidence type="ECO:0000256" key="1">
    <source>
        <dbReference type="ARBA" id="ARBA00023027"/>
    </source>
</evidence>
<evidence type="ECO:0000313" key="4">
    <source>
        <dbReference type="Proteomes" id="UP000444174"/>
    </source>
</evidence>
<gene>
    <name evidence="3" type="ORF">GFB49_14020</name>
</gene>
<dbReference type="Gene3D" id="3.40.50.720">
    <property type="entry name" value="NAD(P)-binding Rossmann-like Domain"/>
    <property type="match status" value="1"/>
</dbReference>
<proteinExistence type="predicted"/>
<dbReference type="RefSeq" id="WP_153216559.1">
    <property type="nucleotide sequence ID" value="NZ_WIBF01000009.1"/>
</dbReference>
<keyword evidence="1" id="KW-0520">NAD</keyword>
<evidence type="ECO:0000313" key="3">
    <source>
        <dbReference type="EMBL" id="MQQ09581.1"/>
    </source>
</evidence>
<sequence>MTRGSQSVPGSAAKTALVTGAAGFIGFHCCQALMAAGYRVVGLDALSDYYDVALKRDRLTQLEGDFQFVEGAVEAPGLLLDLFASHKFDVVIHLAAQAGVRYSIDNPRAYLDSNISGTFELLEAARAYPPRHMLLASSSSAYGANTQMPYGESAPSDHPLSFYAATKKAGEAMAHSYAHLYNLPITLFRFFTVYGPWGRPDMALFKFTRAILNGQPIDVYNHGDMKRDFTYIDDLVAGITALIDQVPEIDKPVSAQDSLSPAAPWRIVNLGNSKPVALTEFIAAIEAATGRVAQQNLLPMQAGDLPATWADTTLLEALTGPQQHTDLRTGVARFVQWYRAYYGV</sequence>
<dbReference type="EMBL" id="WIBF01000009">
    <property type="protein sequence ID" value="MQQ09581.1"/>
    <property type="molecule type" value="Genomic_DNA"/>
</dbReference>
<dbReference type="AlphaFoldDB" id="A0A843YFB1"/>
<keyword evidence="4" id="KW-1185">Reference proteome</keyword>
<reference evidence="3 4" key="1">
    <citation type="submission" date="2019-10" db="EMBL/GenBank/DDBJ databases">
        <title>Epibacterium sp. nov., isolated from seawater.</title>
        <authorList>
            <person name="Zhang X."/>
            <person name="Li N."/>
        </authorList>
    </citation>
    <scope>NUCLEOTIDE SEQUENCE [LARGE SCALE GENOMIC DNA]</scope>
    <source>
        <strain evidence="3 4">SM1979</strain>
    </source>
</reference>
<organism evidence="3 4">
    <name type="scientific">Tritonibacter litoralis</name>
    <dbReference type="NCBI Taxonomy" id="2662264"/>
    <lineage>
        <taxon>Bacteria</taxon>
        <taxon>Pseudomonadati</taxon>
        <taxon>Pseudomonadota</taxon>
        <taxon>Alphaproteobacteria</taxon>
        <taxon>Rhodobacterales</taxon>
        <taxon>Paracoccaceae</taxon>
        <taxon>Tritonibacter</taxon>
    </lineage>
</organism>
<protein>
    <submittedName>
        <fullName evidence="3">SDR family NAD(P)-dependent oxidoreductase</fullName>
    </submittedName>
</protein>
<dbReference type="Pfam" id="PF01370">
    <property type="entry name" value="Epimerase"/>
    <property type="match status" value="1"/>
</dbReference>
<evidence type="ECO:0000259" key="2">
    <source>
        <dbReference type="Pfam" id="PF01370"/>
    </source>
</evidence>
<feature type="domain" description="NAD-dependent epimerase/dehydratase" evidence="2">
    <location>
        <begin position="16"/>
        <end position="249"/>
    </location>
</feature>
<dbReference type="SUPFAM" id="SSF51735">
    <property type="entry name" value="NAD(P)-binding Rossmann-fold domains"/>
    <property type="match status" value="1"/>
</dbReference>
<dbReference type="InterPro" id="IPR001509">
    <property type="entry name" value="Epimerase_deHydtase"/>
</dbReference>
<name>A0A843YFB1_9RHOB</name>
<dbReference type="PRINTS" id="PR01713">
    <property type="entry name" value="NUCEPIMERASE"/>
</dbReference>
<dbReference type="Proteomes" id="UP000444174">
    <property type="component" value="Unassembled WGS sequence"/>
</dbReference>
<comment type="caution">
    <text evidence="3">The sequence shown here is derived from an EMBL/GenBank/DDBJ whole genome shotgun (WGS) entry which is preliminary data.</text>
</comment>
<accession>A0A843YFB1</accession>